<evidence type="ECO:0000256" key="9">
    <source>
        <dbReference type="ARBA" id="ARBA00023136"/>
    </source>
</evidence>
<organism evidence="16 17">
    <name type="scientific">Candidatus Annandia adelgestsuga</name>
    <dbReference type="NCBI Taxonomy" id="1302411"/>
    <lineage>
        <taxon>Bacteria</taxon>
        <taxon>Pseudomonadati</taxon>
        <taxon>Pseudomonadota</taxon>
        <taxon>Gammaproteobacteria</taxon>
        <taxon>Enterobacterales</taxon>
        <taxon>Enterobacteriaceae</taxon>
        <taxon>Candidatus Annandia</taxon>
    </lineage>
</organism>
<keyword evidence="8 13" id="KW-1133">Transmembrane helix</keyword>
<dbReference type="PANTHER" id="PTHR12428:SF65">
    <property type="entry name" value="CYTOCHROME C OXIDASE ASSEMBLY PROTEIN COX18, MITOCHONDRIAL"/>
    <property type="match status" value="1"/>
</dbReference>
<evidence type="ECO:0000256" key="5">
    <source>
        <dbReference type="ARBA" id="ARBA00022475"/>
    </source>
</evidence>
<dbReference type="Pfam" id="PF14849">
    <property type="entry name" value="YidC_periplas"/>
    <property type="match status" value="1"/>
</dbReference>
<dbReference type="InterPro" id="IPR019998">
    <property type="entry name" value="Membr_insert_YidC"/>
</dbReference>
<evidence type="ECO:0000259" key="15">
    <source>
        <dbReference type="Pfam" id="PF14849"/>
    </source>
</evidence>
<dbReference type="CDD" id="cd19961">
    <property type="entry name" value="EcYidC-like_peri"/>
    <property type="match status" value="1"/>
</dbReference>
<evidence type="ECO:0000256" key="2">
    <source>
        <dbReference type="ARBA" id="ARBA00010527"/>
    </source>
</evidence>
<evidence type="ECO:0000256" key="13">
    <source>
        <dbReference type="HAMAP-Rule" id="MF_01810"/>
    </source>
</evidence>
<dbReference type="InterPro" id="IPR028053">
    <property type="entry name" value="Membr_insert_YidC_N"/>
</dbReference>
<keyword evidence="5 13" id="KW-1003">Cell membrane</keyword>
<evidence type="ECO:0000256" key="11">
    <source>
        <dbReference type="ARBA" id="ARBA00033245"/>
    </source>
</evidence>
<feature type="transmembrane region" description="Helical" evidence="13">
    <location>
        <begin position="6"/>
        <end position="28"/>
    </location>
</feature>
<evidence type="ECO:0000256" key="3">
    <source>
        <dbReference type="ARBA" id="ARBA00015325"/>
    </source>
</evidence>
<dbReference type="InterPro" id="IPR047196">
    <property type="entry name" value="YidC_ALB_C"/>
</dbReference>
<dbReference type="HAMAP" id="MF_01810">
    <property type="entry name" value="YidC_type1"/>
    <property type="match status" value="1"/>
</dbReference>
<feature type="transmembrane region" description="Helical" evidence="13">
    <location>
        <begin position="300"/>
        <end position="321"/>
    </location>
</feature>
<evidence type="ECO:0000313" key="16">
    <source>
        <dbReference type="EMBL" id="AZP36234.1"/>
    </source>
</evidence>
<dbReference type="EMBL" id="CP026513">
    <property type="protein sequence ID" value="AZP36234.1"/>
    <property type="molecule type" value="Genomic_DNA"/>
</dbReference>
<evidence type="ECO:0000313" key="17">
    <source>
        <dbReference type="Proteomes" id="UP000274458"/>
    </source>
</evidence>
<dbReference type="GO" id="GO:0015031">
    <property type="term" value="P:protein transport"/>
    <property type="evidence" value="ECO:0007669"/>
    <property type="project" value="UniProtKB-KW"/>
</dbReference>
<dbReference type="NCBIfam" id="TIGR03592">
    <property type="entry name" value="yidC_oxa1_cterm"/>
    <property type="match status" value="1"/>
</dbReference>
<comment type="subcellular location">
    <subcellularLocation>
        <location evidence="1">Cell inner membrane</location>
        <topology evidence="1">Multi-pass membrane protein</topology>
    </subcellularLocation>
    <subcellularLocation>
        <location evidence="13">Cell membrane</location>
        <topology evidence="13">Multi-pass membrane protein</topology>
    </subcellularLocation>
</comment>
<comment type="similarity">
    <text evidence="2 13">Belongs to the OXA1/ALB3/YidC family. Type 1 subfamily.</text>
</comment>
<evidence type="ECO:0000256" key="8">
    <source>
        <dbReference type="ARBA" id="ARBA00022989"/>
    </source>
</evidence>
<name>A0A3S9J7H9_9ENTR</name>
<sequence>MINKRKNIFFLIILFFFLFISNFFYYNYNFKNNNKNYKIKNNGYIFKKNIIKIKTNVMYILINTKTGLIENIKLKNYNNKSFILSDSLKKKLNYICEFNDGVIKNDKIIKNINYNYKYNFPKFIKFKKKQNKITIMIYNNKKNIIYNKYFTFYPNKYFIDIKYNIYNISKKKVKISIFNNLKQNLKIIKNNNYYKKNFGISYYTIKEKYNKFNFKNLLNNIKEEKNTKNGWIAITQKYFLTSIIPNNKIDNIIYINNLKNKNINLGYFTKSYILSNNKYKKFETIIFIGPKIKDYMNFKFYNLNLVIDYGFLWFISKPLFVLLKSINFIFKNWGISIIIITLLLRFIIYPITKIQYIYMIKMNILKPKINSIYKNFYYNKNLLKEKIFNLYKKERINPLSSFLPLILQTPIFLSLYYMIINSAELNNTSFLWIKDLSSKDDFYILPLIMGITILIMQKISLYYIKDYQKKNILNIIPILFILFFLWLPSGLVLYYIINNIITI</sequence>
<dbReference type="PANTHER" id="PTHR12428">
    <property type="entry name" value="OXA1"/>
    <property type="match status" value="1"/>
</dbReference>
<comment type="function">
    <text evidence="13">Required for the insertion and/or proper folding and/or complex formation of integral membrane proteins into the membrane. Involved in integration of membrane proteins that insert both dependently and independently of the Sec translocase complex, as well as at least some lipoproteins. Aids folding of multispanning membrane proteins.</text>
</comment>
<dbReference type="KEGG" id="aade:C3B56_00123"/>
<feature type="transmembrane region" description="Helical" evidence="13">
    <location>
        <begin position="476"/>
        <end position="497"/>
    </location>
</feature>
<gene>
    <name evidence="13 16" type="primary">yidC</name>
    <name evidence="16" type="ORF">C3B56_00123</name>
</gene>
<dbReference type="InterPro" id="IPR001708">
    <property type="entry name" value="YidC/ALB3/OXA1/COX18"/>
</dbReference>
<feature type="transmembrane region" description="Helical" evidence="13">
    <location>
        <begin position="443"/>
        <end position="464"/>
    </location>
</feature>
<keyword evidence="10 13" id="KW-0143">Chaperone</keyword>
<evidence type="ECO:0000256" key="12">
    <source>
        <dbReference type="ARBA" id="ARBA00033342"/>
    </source>
</evidence>
<dbReference type="PRINTS" id="PR01900">
    <property type="entry name" value="YIDCPROTEIN"/>
</dbReference>
<keyword evidence="17" id="KW-1185">Reference proteome</keyword>
<dbReference type="PRINTS" id="PR00701">
    <property type="entry name" value="60KDINNERMP"/>
</dbReference>
<protein>
    <recommendedName>
        <fullName evidence="3 13">Membrane protein insertase YidC</fullName>
    </recommendedName>
    <alternativeName>
        <fullName evidence="12 13">Foldase YidC</fullName>
    </alternativeName>
    <alternativeName>
        <fullName evidence="11 13">Membrane integrase YidC</fullName>
    </alternativeName>
    <alternativeName>
        <fullName evidence="13">Membrane protein YidC</fullName>
    </alternativeName>
</protein>
<accession>A0A3S9J7H9</accession>
<dbReference type="InterPro" id="IPR028055">
    <property type="entry name" value="YidC/Oxa/ALB_C"/>
</dbReference>
<dbReference type="Pfam" id="PF02096">
    <property type="entry name" value="60KD_IMP"/>
    <property type="match status" value="1"/>
</dbReference>
<dbReference type="InterPro" id="IPR038221">
    <property type="entry name" value="YidC_periplasmic_sf"/>
</dbReference>
<reference evidence="16 17" key="1">
    <citation type="journal article" date="2018" name="Genome Biol. Evol.">
        <title>Partnering With a Pest: Genomes of Hemlock Woolly Adelgid Symbionts Reveal Atypical Nutritional Provisioning Patterns in Dual-Obligate Bacteria.</title>
        <authorList>
            <person name="Weglarz K.M."/>
            <person name="Havill N.P."/>
            <person name="Burke G.R."/>
            <person name="von Dohlen C.D."/>
        </authorList>
    </citation>
    <scope>NUCLEOTIDE SEQUENCE [LARGE SCALE GENOMIC DNA]</scope>
    <source>
        <strain evidence="16">ENA</strain>
    </source>
</reference>
<dbReference type="Gene3D" id="2.70.98.90">
    <property type="match status" value="1"/>
</dbReference>
<evidence type="ECO:0000256" key="10">
    <source>
        <dbReference type="ARBA" id="ARBA00023186"/>
    </source>
</evidence>
<comment type="subunit">
    <text evidence="13">Interacts with the Sec translocase complex via SecD. Specifically interacts with transmembrane segments of nascent integral membrane proteins during membrane integration.</text>
</comment>
<dbReference type="NCBIfam" id="TIGR03593">
    <property type="entry name" value="yidC_nterm"/>
    <property type="match status" value="1"/>
</dbReference>
<dbReference type="GO" id="GO:0005886">
    <property type="term" value="C:plasma membrane"/>
    <property type="evidence" value="ECO:0007669"/>
    <property type="project" value="UniProtKB-SubCell"/>
</dbReference>
<keyword evidence="7 13" id="KW-0653">Protein transport</keyword>
<dbReference type="GO" id="GO:0051205">
    <property type="term" value="P:protein insertion into membrane"/>
    <property type="evidence" value="ECO:0007669"/>
    <property type="project" value="TreeGrafter"/>
</dbReference>
<keyword evidence="9 13" id="KW-0472">Membrane</keyword>
<evidence type="ECO:0000256" key="6">
    <source>
        <dbReference type="ARBA" id="ARBA00022692"/>
    </source>
</evidence>
<evidence type="ECO:0000256" key="1">
    <source>
        <dbReference type="ARBA" id="ARBA00004429"/>
    </source>
</evidence>
<dbReference type="GO" id="GO:0032977">
    <property type="term" value="F:membrane insertase activity"/>
    <property type="evidence" value="ECO:0007669"/>
    <property type="project" value="InterPro"/>
</dbReference>
<feature type="domain" description="Membrane insertase YidC/Oxa/ALB C-terminal" evidence="14">
    <location>
        <begin position="333"/>
        <end position="503"/>
    </location>
</feature>
<feature type="domain" description="Membrane insertase YidC N-terminal" evidence="15">
    <location>
        <begin position="51"/>
        <end position="321"/>
    </location>
</feature>
<dbReference type="CDD" id="cd20070">
    <property type="entry name" value="5TM_YidC_Alb3"/>
    <property type="match status" value="1"/>
</dbReference>
<feature type="transmembrane region" description="Helical" evidence="13">
    <location>
        <begin position="402"/>
        <end position="423"/>
    </location>
</feature>
<evidence type="ECO:0000256" key="7">
    <source>
        <dbReference type="ARBA" id="ARBA00022927"/>
    </source>
</evidence>
<evidence type="ECO:0000256" key="4">
    <source>
        <dbReference type="ARBA" id="ARBA00022448"/>
    </source>
</evidence>
<evidence type="ECO:0000259" key="14">
    <source>
        <dbReference type="Pfam" id="PF02096"/>
    </source>
</evidence>
<feature type="transmembrane region" description="Helical" evidence="13">
    <location>
        <begin position="333"/>
        <end position="352"/>
    </location>
</feature>
<dbReference type="RefSeq" id="WP_126071500.1">
    <property type="nucleotide sequence ID" value="NZ_CP026513.1"/>
</dbReference>
<proteinExistence type="inferred from homology"/>
<dbReference type="AlphaFoldDB" id="A0A3S9J7H9"/>
<keyword evidence="6 13" id="KW-0812">Transmembrane</keyword>
<keyword evidence="4 13" id="KW-0813">Transport</keyword>
<dbReference type="Proteomes" id="UP000274458">
    <property type="component" value="Chromosome"/>
</dbReference>
<dbReference type="OrthoDB" id="9780552at2"/>